<feature type="domain" description="SWIM-type" evidence="3">
    <location>
        <begin position="51"/>
        <end position="86"/>
    </location>
</feature>
<keyword evidence="5" id="KW-1185">Reference proteome</keyword>
<dbReference type="EMBL" id="AGNL01040386">
    <property type="protein sequence ID" value="EJK52120.1"/>
    <property type="molecule type" value="Genomic_DNA"/>
</dbReference>
<keyword evidence="1" id="KW-0479">Metal-binding</keyword>
<comment type="caution">
    <text evidence="4">The sequence shown here is derived from an EMBL/GenBank/DDBJ whole genome shotgun (WGS) entry which is preliminary data.</text>
</comment>
<accession>K0RFV8</accession>
<organism evidence="4 5">
    <name type="scientific">Thalassiosira oceanica</name>
    <name type="common">Marine diatom</name>
    <dbReference type="NCBI Taxonomy" id="159749"/>
    <lineage>
        <taxon>Eukaryota</taxon>
        <taxon>Sar</taxon>
        <taxon>Stramenopiles</taxon>
        <taxon>Ochrophyta</taxon>
        <taxon>Bacillariophyta</taxon>
        <taxon>Coscinodiscophyceae</taxon>
        <taxon>Thalassiosirophycidae</taxon>
        <taxon>Thalassiosirales</taxon>
        <taxon>Thalassiosiraceae</taxon>
        <taxon>Thalassiosira</taxon>
    </lineage>
</organism>
<keyword evidence="1" id="KW-0862">Zinc</keyword>
<proteinExistence type="predicted"/>
<feature type="region of interest" description="Disordered" evidence="2">
    <location>
        <begin position="111"/>
        <end position="156"/>
    </location>
</feature>
<evidence type="ECO:0000256" key="1">
    <source>
        <dbReference type="PROSITE-ProRule" id="PRU00325"/>
    </source>
</evidence>
<evidence type="ECO:0000256" key="2">
    <source>
        <dbReference type="SAM" id="MobiDB-lite"/>
    </source>
</evidence>
<name>K0RFV8_THAOC</name>
<feature type="region of interest" description="Disordered" evidence="2">
    <location>
        <begin position="42"/>
        <end position="72"/>
    </location>
</feature>
<evidence type="ECO:0000313" key="4">
    <source>
        <dbReference type="EMBL" id="EJK52120.1"/>
    </source>
</evidence>
<feature type="compositionally biased region" description="Low complexity" evidence="2">
    <location>
        <begin position="127"/>
        <end position="138"/>
    </location>
</feature>
<dbReference type="GO" id="GO:0008270">
    <property type="term" value="F:zinc ion binding"/>
    <property type="evidence" value="ECO:0007669"/>
    <property type="project" value="UniProtKB-KW"/>
</dbReference>
<sequence length="385" mass="42414">MQCSSLSNMSKVNGPNLEVNVSGFFLNGWDITGQWSISRRSVQDETNHRPPRIVTEKNGKKECSCKEDKNSGQPCPHIQCVVNGAYNLNQFHPHWRRTASVEIAQVVDTVTPSNAPEASEEAEERPSNNGNSSNLDDSPSIEEPEMDKFSTGLSASDSRTIAQELQGSTDFRTQATVISTVLLNSRIQSKKKSGLSGPQKFNKLNDIGRSVASDEIYTKVLSVMNYIKANMQRSGEEELKEAAAEYVGVKRNNLHLDNVLAPAQKKSAGATESACPAVRRFGLRLTKVRYTECMATLPELSEAGGNTLDPVVPTDKFGVQVRGQVNDSRGEPICKCALITQQFDFKQLENKDAIYWISRAVIDKWSNSGNSSTKYVFVQHKGAGY</sequence>
<evidence type="ECO:0000313" key="5">
    <source>
        <dbReference type="Proteomes" id="UP000266841"/>
    </source>
</evidence>
<evidence type="ECO:0000259" key="3">
    <source>
        <dbReference type="PROSITE" id="PS50966"/>
    </source>
</evidence>
<dbReference type="InterPro" id="IPR007527">
    <property type="entry name" value="Znf_SWIM"/>
</dbReference>
<protein>
    <recommendedName>
        <fullName evidence="3">SWIM-type domain-containing protein</fullName>
    </recommendedName>
</protein>
<keyword evidence="1" id="KW-0863">Zinc-finger</keyword>
<feature type="compositionally biased region" description="Basic and acidic residues" evidence="2">
    <location>
        <begin position="42"/>
        <end position="70"/>
    </location>
</feature>
<dbReference type="PROSITE" id="PS50966">
    <property type="entry name" value="ZF_SWIM"/>
    <property type="match status" value="1"/>
</dbReference>
<dbReference type="AlphaFoldDB" id="K0RFV8"/>
<dbReference type="Proteomes" id="UP000266841">
    <property type="component" value="Unassembled WGS sequence"/>
</dbReference>
<reference evidence="4 5" key="1">
    <citation type="journal article" date="2012" name="Genome Biol.">
        <title>Genome and low-iron response of an oceanic diatom adapted to chronic iron limitation.</title>
        <authorList>
            <person name="Lommer M."/>
            <person name="Specht M."/>
            <person name="Roy A.S."/>
            <person name="Kraemer L."/>
            <person name="Andreson R."/>
            <person name="Gutowska M.A."/>
            <person name="Wolf J."/>
            <person name="Bergner S.V."/>
            <person name="Schilhabel M.B."/>
            <person name="Klostermeier U.C."/>
            <person name="Beiko R.G."/>
            <person name="Rosenstiel P."/>
            <person name="Hippler M."/>
            <person name="Laroche J."/>
        </authorList>
    </citation>
    <scope>NUCLEOTIDE SEQUENCE [LARGE SCALE GENOMIC DNA]</scope>
    <source>
        <strain evidence="4 5">CCMP1005</strain>
    </source>
</reference>
<gene>
    <name evidence="4" type="ORF">THAOC_28644</name>
</gene>